<dbReference type="Pfam" id="PF02518">
    <property type="entry name" value="HATPase_c"/>
    <property type="match status" value="1"/>
</dbReference>
<dbReference type="SUPFAM" id="SSF47384">
    <property type="entry name" value="Homodimeric domain of signal transducing histidine kinase"/>
    <property type="match status" value="1"/>
</dbReference>
<dbReference type="InterPro" id="IPR036097">
    <property type="entry name" value="HisK_dim/P_sf"/>
</dbReference>
<evidence type="ECO:0000259" key="15">
    <source>
        <dbReference type="PROSITE" id="PS50122"/>
    </source>
</evidence>
<dbReference type="CDD" id="cd16434">
    <property type="entry name" value="CheB-CheR_fusion"/>
    <property type="match status" value="1"/>
</dbReference>
<evidence type="ECO:0000256" key="5">
    <source>
        <dbReference type="ARBA" id="ARBA00022553"/>
    </source>
</evidence>
<evidence type="ECO:0000313" key="17">
    <source>
        <dbReference type="EMBL" id="SOE60194.1"/>
    </source>
</evidence>
<keyword evidence="18" id="KW-1185">Reference proteome</keyword>
<dbReference type="CDD" id="cd00082">
    <property type="entry name" value="HisKA"/>
    <property type="match status" value="1"/>
</dbReference>
<dbReference type="CDD" id="cd17580">
    <property type="entry name" value="REC_2_DhkD-like"/>
    <property type="match status" value="1"/>
</dbReference>
<sequence>MTDSTTTPEPSLDPSETAAADAGTMFAKSALNFPVVGLGGSAGGLQALIRFFENAPTDMGMAFVAVLHLSPNHVSTAHEVLRRATRMRVVQVSEPVPIERNHVYVIAPAKSLTMIDGHLRVRDAAPSGGRPVTIDTFFRSLAEAHGQHAMSIVLSGTGSDGAVGLARVKEVGGVTFAQEPNDAEYGEMPQSAIATGQVDLVLPVVEMPQKLLELWANAKRISLPALAPRTSKVAPGPDAGSRAEEALQDILTSLRARTGHDFRHYKRATMLRRIERRLQVNALPDLVTYRDFLQGNPRETGALLADMLIGVTNFFRDREAFEAFARDVLPEIYERKRDHDQVRVWVAGCSSGEEAYTLAMLFTEHQNAARSPAALQLFATDIDESAVARARTGVYPDSIVTDVPPDILRQFFAKSASRYEVLKPVREKILFALHNVLRDPPFSRLDVVSCRNLLIYLDRTVQRQVLEMFHFALYPNGYLFLGSSESADSVEDLFSVVDKKHRIYRAKAIAQPRRPSMMTPAVTGQTPGPAVADPASALIPARRNFSFSALHQRVLEQYAPPSIIVNRDSKIVHMSENVGRFLRYVGGEPSSNVIALVLPELRLDLRTALFQALQTGNSVEARRVRLVRDARPCYVTMTVRPFHDADADADFVLVLFDEVQEAMTDGLPATAEASTDSVLMQLEREVQRSKEQLQRTIEQYETSTEELKASNEELQAINEELRSATEELETSKEELQSVNEELITVNSELQSKIEETGKANDDLQNLIASSDIATIFVDRAMRVKRYTPSATGVFNLIGADVGRSLFDITHRLHYPELADDVAATFQSLRLIERQVSSSDERWFLARLLPYRTGDDRIDGAVLTLIDITARRRAEEEAREGAERLRLAAQTTNDYAIIVQDPEGVIRSWNAGAVRVFGYLESEALGRNIEMIFTPEDRAEGVPARERETAAADGRADDERWHVAKSGRRVFCSGVVTPLSDPEFAGYAKIARDLTDRKSVEDMRQVQLSQERLVRERAEAANRLKDDFLAVLSHELKHPLNLINVKAELLPRLPESRGVPAIVEAADAIQRAVLSQAQIIDDLLDLSRVRTGKLALKLALTDLAPTMASICDAMEGDAAARGVTLSLTTAAKPALAKVDPVRFEQIVWNLVSNALKFTPAGGKVNIGLTRDGANLCIEVADTGEGIEPQFLPHIFDMFSQANEARRKSGVGLGIGLALVKQLVEMHAGRVAVRSDGHGKGTCITVWLPPAGDDAALPGALPGESSVLAGLSLLVVDDDVETGHALGSLLTLEGARVATATNGAEALAELERERYDLLVCDVGMPVMDGYQLMREVRSISVLAALPAVALTGYSGAAQEQKTLQAGFDAHLTKPVSLAALIGAVEQVMLKRPAAG</sequence>
<keyword evidence="5 9" id="KW-0597">Phosphoprotein</keyword>
<dbReference type="InterPro" id="IPR036890">
    <property type="entry name" value="HATPase_C_sf"/>
</dbReference>
<dbReference type="InterPro" id="IPR000673">
    <property type="entry name" value="Sig_transdc_resp-reg_Me-estase"/>
</dbReference>
<name>A0A7Z7I3W6_9BURK</name>
<keyword evidence="8" id="KW-0378">Hydrolase</keyword>
<evidence type="ECO:0000259" key="12">
    <source>
        <dbReference type="PROSITE" id="PS50110"/>
    </source>
</evidence>
<dbReference type="SMART" id="SM00091">
    <property type="entry name" value="PAS"/>
    <property type="match status" value="3"/>
</dbReference>
<feature type="domain" description="CheB-type methylesterase" evidence="15">
    <location>
        <begin position="35"/>
        <end position="213"/>
    </location>
</feature>
<keyword evidence="4 8" id="KW-0145">Chemotaxis</keyword>
<proteinExistence type="predicted"/>
<dbReference type="GO" id="GO:0005737">
    <property type="term" value="C:cytoplasm"/>
    <property type="evidence" value="ECO:0007669"/>
    <property type="project" value="InterPro"/>
</dbReference>
<dbReference type="InterPro" id="IPR022642">
    <property type="entry name" value="CheR_C"/>
</dbReference>
<dbReference type="SUPFAM" id="SSF55874">
    <property type="entry name" value="ATPase domain of HSP90 chaperone/DNA topoisomerase II/histidine kinase"/>
    <property type="match status" value="1"/>
</dbReference>
<keyword evidence="10" id="KW-0175">Coiled coil</keyword>
<dbReference type="Pfam" id="PF13596">
    <property type="entry name" value="PAS_10"/>
    <property type="match status" value="1"/>
</dbReference>
<dbReference type="InterPro" id="IPR022641">
    <property type="entry name" value="CheR_N"/>
</dbReference>
<dbReference type="FunFam" id="3.30.565.10:FF:000006">
    <property type="entry name" value="Sensor histidine kinase WalK"/>
    <property type="match status" value="1"/>
</dbReference>
<dbReference type="Gene3D" id="3.40.50.180">
    <property type="entry name" value="Methylesterase CheB, C-terminal domain"/>
    <property type="match status" value="1"/>
</dbReference>
<dbReference type="GO" id="GO:0008984">
    <property type="term" value="F:protein-glutamate methylesterase activity"/>
    <property type="evidence" value="ECO:0007669"/>
    <property type="project" value="InterPro"/>
</dbReference>
<dbReference type="SUPFAM" id="SSF52738">
    <property type="entry name" value="Methylesterase CheB, C-terminal domain"/>
    <property type="match status" value="1"/>
</dbReference>
<dbReference type="Proteomes" id="UP000219522">
    <property type="component" value="Unassembled WGS sequence"/>
</dbReference>
<feature type="domain" description="Response regulatory" evidence="12">
    <location>
        <begin position="1270"/>
        <end position="1386"/>
    </location>
</feature>
<reference evidence="17 18" key="1">
    <citation type="submission" date="2017-09" db="EMBL/GenBank/DDBJ databases">
        <authorList>
            <person name="Varghese N."/>
            <person name="Submissions S."/>
        </authorList>
    </citation>
    <scope>NUCLEOTIDE SEQUENCE [LARGE SCALE GENOMIC DNA]</scope>
    <source>
        <strain evidence="17 18">OK806</strain>
    </source>
</reference>
<dbReference type="CDD" id="cd00075">
    <property type="entry name" value="HATPase"/>
    <property type="match status" value="1"/>
</dbReference>
<dbReference type="InterPro" id="IPR003661">
    <property type="entry name" value="HisK_dim/P_dom"/>
</dbReference>
<dbReference type="PRINTS" id="PR00996">
    <property type="entry name" value="CHERMTFRASE"/>
</dbReference>
<feature type="active site" evidence="8">
    <location>
        <position position="41"/>
    </location>
</feature>
<dbReference type="GO" id="GO:0008757">
    <property type="term" value="F:S-adenosylmethionine-dependent methyltransferase activity"/>
    <property type="evidence" value="ECO:0007669"/>
    <property type="project" value="InterPro"/>
</dbReference>
<keyword evidence="7" id="KW-0418">Kinase</keyword>
<evidence type="ECO:0000256" key="7">
    <source>
        <dbReference type="ARBA" id="ARBA00022777"/>
    </source>
</evidence>
<evidence type="ECO:0000256" key="1">
    <source>
        <dbReference type="ARBA" id="ARBA00000085"/>
    </source>
</evidence>
<dbReference type="CDD" id="cd00130">
    <property type="entry name" value="PAS"/>
    <property type="match status" value="2"/>
</dbReference>
<feature type="domain" description="Histidine kinase" evidence="11">
    <location>
        <begin position="1030"/>
        <end position="1250"/>
    </location>
</feature>
<feature type="coiled-coil region" evidence="10">
    <location>
        <begin position="679"/>
        <end position="766"/>
    </location>
</feature>
<dbReference type="InterPro" id="IPR029063">
    <property type="entry name" value="SAM-dependent_MTases_sf"/>
</dbReference>
<dbReference type="InterPro" id="IPR000780">
    <property type="entry name" value="CheR_MeTrfase"/>
</dbReference>
<feature type="active site" evidence="8">
    <location>
        <position position="160"/>
    </location>
</feature>
<accession>A0A7Z7I3W6</accession>
<dbReference type="EC" id="2.7.13.3" evidence="3"/>
<feature type="active site" evidence="8">
    <location>
        <position position="68"/>
    </location>
</feature>
<dbReference type="PROSITE" id="PS50109">
    <property type="entry name" value="HIS_KIN"/>
    <property type="match status" value="1"/>
</dbReference>
<evidence type="ECO:0000256" key="10">
    <source>
        <dbReference type="SAM" id="Coils"/>
    </source>
</evidence>
<comment type="subcellular location">
    <subcellularLocation>
        <location evidence="2">Cell inner membrane</location>
        <topology evidence="2">Multi-pass membrane protein</topology>
    </subcellularLocation>
</comment>
<dbReference type="GO" id="GO:0000155">
    <property type="term" value="F:phosphorelay sensor kinase activity"/>
    <property type="evidence" value="ECO:0007669"/>
    <property type="project" value="InterPro"/>
</dbReference>
<feature type="domain" description="CheR-type methyltransferase" evidence="16">
    <location>
        <begin position="243"/>
        <end position="509"/>
    </location>
</feature>
<protein>
    <recommendedName>
        <fullName evidence="3">histidine kinase</fullName>
        <ecNumber evidence="3">2.7.13.3</ecNumber>
    </recommendedName>
</protein>
<comment type="catalytic activity">
    <reaction evidence="1">
        <text>ATP + protein L-histidine = ADP + protein N-phospho-L-histidine.</text>
        <dbReference type="EC" id="2.7.13.3"/>
    </reaction>
</comment>
<dbReference type="PROSITE" id="PS50113">
    <property type="entry name" value="PAC"/>
    <property type="match status" value="1"/>
</dbReference>
<dbReference type="Pfam" id="PF00072">
    <property type="entry name" value="Response_reg"/>
    <property type="match status" value="1"/>
</dbReference>
<dbReference type="GO" id="GO:0005886">
    <property type="term" value="C:plasma membrane"/>
    <property type="evidence" value="ECO:0007669"/>
    <property type="project" value="UniProtKB-SubCell"/>
</dbReference>
<dbReference type="PANTHER" id="PTHR24422:SF27">
    <property type="entry name" value="PROTEIN-GLUTAMATE O-METHYLTRANSFERASE"/>
    <property type="match status" value="1"/>
</dbReference>
<evidence type="ECO:0000259" key="11">
    <source>
        <dbReference type="PROSITE" id="PS50109"/>
    </source>
</evidence>
<evidence type="ECO:0000259" key="14">
    <source>
        <dbReference type="PROSITE" id="PS50113"/>
    </source>
</evidence>
<organism evidence="17 18">
    <name type="scientific">Caballeronia arationis</name>
    <dbReference type="NCBI Taxonomy" id="1777142"/>
    <lineage>
        <taxon>Bacteria</taxon>
        <taxon>Pseudomonadati</taxon>
        <taxon>Pseudomonadota</taxon>
        <taxon>Betaproteobacteria</taxon>
        <taxon>Burkholderiales</taxon>
        <taxon>Burkholderiaceae</taxon>
        <taxon>Caballeronia</taxon>
    </lineage>
</organism>
<dbReference type="SMART" id="SM00138">
    <property type="entry name" value="MeTrc"/>
    <property type="match status" value="1"/>
</dbReference>
<evidence type="ECO:0000259" key="13">
    <source>
        <dbReference type="PROSITE" id="PS50112"/>
    </source>
</evidence>
<feature type="domain" description="PAS" evidence="13">
    <location>
        <begin position="880"/>
        <end position="939"/>
    </location>
</feature>
<dbReference type="PROSITE" id="PS50122">
    <property type="entry name" value="CHEB"/>
    <property type="match status" value="1"/>
</dbReference>
<dbReference type="GO" id="GO:0006935">
    <property type="term" value="P:chemotaxis"/>
    <property type="evidence" value="ECO:0007669"/>
    <property type="project" value="UniProtKB-UniRule"/>
</dbReference>
<dbReference type="Gene3D" id="3.30.450.20">
    <property type="entry name" value="PAS domain"/>
    <property type="match status" value="3"/>
</dbReference>
<dbReference type="SMART" id="SM00387">
    <property type="entry name" value="HATPase_c"/>
    <property type="match status" value="1"/>
</dbReference>
<dbReference type="InterPro" id="IPR001789">
    <property type="entry name" value="Sig_transdc_resp-reg_receiver"/>
</dbReference>
<comment type="caution">
    <text evidence="17">The sequence shown here is derived from an EMBL/GenBank/DDBJ whole genome shotgun (WGS) entry which is preliminary data.</text>
</comment>
<dbReference type="GO" id="GO:0006355">
    <property type="term" value="P:regulation of DNA-templated transcription"/>
    <property type="evidence" value="ECO:0007669"/>
    <property type="project" value="InterPro"/>
</dbReference>
<dbReference type="Gene3D" id="3.40.50.150">
    <property type="entry name" value="Vaccinia Virus protein VP39"/>
    <property type="match status" value="1"/>
</dbReference>
<dbReference type="PANTHER" id="PTHR24422">
    <property type="entry name" value="CHEMOTAXIS PROTEIN METHYLTRANSFERASE"/>
    <property type="match status" value="1"/>
</dbReference>
<evidence type="ECO:0000259" key="16">
    <source>
        <dbReference type="PROSITE" id="PS50123"/>
    </source>
</evidence>
<dbReference type="SUPFAM" id="SSF52172">
    <property type="entry name" value="CheY-like"/>
    <property type="match status" value="1"/>
</dbReference>
<dbReference type="Pfam" id="PF01339">
    <property type="entry name" value="CheB_methylest"/>
    <property type="match status" value="1"/>
</dbReference>
<dbReference type="Gene3D" id="3.30.565.10">
    <property type="entry name" value="Histidine kinase-like ATPase, C-terminal domain"/>
    <property type="match status" value="1"/>
</dbReference>
<dbReference type="SUPFAM" id="SSF55785">
    <property type="entry name" value="PYP-like sensor domain (PAS domain)"/>
    <property type="match status" value="3"/>
</dbReference>
<dbReference type="Pfam" id="PF00989">
    <property type="entry name" value="PAS"/>
    <property type="match status" value="1"/>
</dbReference>
<dbReference type="InterPro" id="IPR035909">
    <property type="entry name" value="CheB_C"/>
</dbReference>
<evidence type="ECO:0000256" key="4">
    <source>
        <dbReference type="ARBA" id="ARBA00022500"/>
    </source>
</evidence>
<feature type="modified residue" description="4-aspartylphosphate" evidence="9">
    <location>
        <position position="1319"/>
    </location>
</feature>
<dbReference type="Gene3D" id="3.40.50.2300">
    <property type="match status" value="1"/>
</dbReference>
<evidence type="ECO:0000256" key="3">
    <source>
        <dbReference type="ARBA" id="ARBA00012438"/>
    </source>
</evidence>
<evidence type="ECO:0000256" key="6">
    <source>
        <dbReference type="ARBA" id="ARBA00022679"/>
    </source>
</evidence>
<dbReference type="PROSITE" id="PS50110">
    <property type="entry name" value="RESPONSE_REGULATORY"/>
    <property type="match status" value="1"/>
</dbReference>
<dbReference type="SMART" id="SM00448">
    <property type="entry name" value="REC"/>
    <property type="match status" value="1"/>
</dbReference>
<dbReference type="NCBIfam" id="TIGR00229">
    <property type="entry name" value="sensory_box"/>
    <property type="match status" value="1"/>
</dbReference>
<dbReference type="Pfam" id="PF01739">
    <property type="entry name" value="CheR"/>
    <property type="match status" value="1"/>
</dbReference>
<dbReference type="GO" id="GO:0000156">
    <property type="term" value="F:phosphorelay response regulator activity"/>
    <property type="evidence" value="ECO:0007669"/>
    <property type="project" value="InterPro"/>
</dbReference>
<gene>
    <name evidence="17" type="ORF">SAMN05446927_1892</name>
</gene>
<dbReference type="InterPro" id="IPR035965">
    <property type="entry name" value="PAS-like_dom_sf"/>
</dbReference>
<dbReference type="PROSITE" id="PS50112">
    <property type="entry name" value="PAS"/>
    <property type="match status" value="1"/>
</dbReference>
<dbReference type="InterPro" id="IPR000700">
    <property type="entry name" value="PAS-assoc_C"/>
</dbReference>
<evidence type="ECO:0000256" key="9">
    <source>
        <dbReference type="PROSITE-ProRule" id="PRU00169"/>
    </source>
</evidence>
<dbReference type="Gene3D" id="1.10.287.130">
    <property type="match status" value="1"/>
</dbReference>
<dbReference type="InterPro" id="IPR005467">
    <property type="entry name" value="His_kinase_dom"/>
</dbReference>
<evidence type="ECO:0000313" key="18">
    <source>
        <dbReference type="Proteomes" id="UP000219522"/>
    </source>
</evidence>
<dbReference type="PROSITE" id="PS50123">
    <property type="entry name" value="CHER"/>
    <property type="match status" value="1"/>
</dbReference>
<keyword evidence="6" id="KW-0808">Transferase</keyword>
<dbReference type="InterPro" id="IPR003594">
    <property type="entry name" value="HATPase_dom"/>
</dbReference>
<dbReference type="InterPro" id="IPR011006">
    <property type="entry name" value="CheY-like_superfamily"/>
</dbReference>
<dbReference type="Pfam" id="PF00512">
    <property type="entry name" value="HisKA"/>
    <property type="match status" value="1"/>
</dbReference>
<feature type="domain" description="PAC" evidence="14">
    <location>
        <begin position="824"/>
        <end position="879"/>
    </location>
</feature>
<dbReference type="SUPFAM" id="SSF47757">
    <property type="entry name" value="Chemotaxis receptor methyltransferase CheR, N-terminal domain"/>
    <property type="match status" value="1"/>
</dbReference>
<evidence type="ECO:0000256" key="8">
    <source>
        <dbReference type="PROSITE-ProRule" id="PRU00050"/>
    </source>
</evidence>
<dbReference type="InterPro" id="IPR000014">
    <property type="entry name" value="PAS"/>
</dbReference>
<dbReference type="EMBL" id="OCSU01000001">
    <property type="protein sequence ID" value="SOE60194.1"/>
    <property type="molecule type" value="Genomic_DNA"/>
</dbReference>
<dbReference type="SMART" id="SM00388">
    <property type="entry name" value="HisKA"/>
    <property type="match status" value="1"/>
</dbReference>
<dbReference type="InterPro" id="IPR050903">
    <property type="entry name" value="Bact_Chemotaxis_MeTrfase"/>
</dbReference>
<dbReference type="Pfam" id="PF03705">
    <property type="entry name" value="CheR_N"/>
    <property type="match status" value="1"/>
</dbReference>
<dbReference type="Pfam" id="PF13426">
    <property type="entry name" value="PAS_9"/>
    <property type="match status" value="1"/>
</dbReference>
<dbReference type="InterPro" id="IPR013767">
    <property type="entry name" value="PAS_fold"/>
</dbReference>
<dbReference type="SUPFAM" id="SSF53335">
    <property type="entry name" value="S-adenosyl-L-methionine-dependent methyltransferases"/>
    <property type="match status" value="1"/>
</dbReference>
<evidence type="ECO:0000256" key="2">
    <source>
        <dbReference type="ARBA" id="ARBA00004429"/>
    </source>
</evidence>